<dbReference type="RefSeq" id="WP_118489050.1">
    <property type="nucleotide sequence ID" value="NZ_QRQN01000017.1"/>
</dbReference>
<dbReference type="AlphaFoldDB" id="A0A415TRU3"/>
<reference evidence="1 2" key="1">
    <citation type="submission" date="2018-08" db="EMBL/GenBank/DDBJ databases">
        <title>A genome reference for cultivated species of the human gut microbiota.</title>
        <authorList>
            <person name="Zou Y."/>
            <person name="Xue W."/>
            <person name="Luo G."/>
        </authorList>
    </citation>
    <scope>NUCLEOTIDE SEQUENCE [LARGE SCALE GENOMIC DNA]</scope>
    <source>
        <strain evidence="1 2">AF31-21AC</strain>
    </source>
</reference>
<organism evidence="1 2">
    <name type="scientific">Roseburia intestinalis</name>
    <dbReference type="NCBI Taxonomy" id="166486"/>
    <lineage>
        <taxon>Bacteria</taxon>
        <taxon>Bacillati</taxon>
        <taxon>Bacillota</taxon>
        <taxon>Clostridia</taxon>
        <taxon>Lachnospirales</taxon>
        <taxon>Lachnospiraceae</taxon>
        <taxon>Roseburia</taxon>
    </lineage>
</organism>
<evidence type="ECO:0000313" key="1">
    <source>
        <dbReference type="EMBL" id="RHN06114.1"/>
    </source>
</evidence>
<dbReference type="EMBL" id="QRQN01000017">
    <property type="protein sequence ID" value="RHN06114.1"/>
    <property type="molecule type" value="Genomic_DNA"/>
</dbReference>
<evidence type="ECO:0000313" key="2">
    <source>
        <dbReference type="Proteomes" id="UP000283586"/>
    </source>
</evidence>
<name>A0A415TRU3_9FIRM</name>
<accession>A0A415TRU3</accession>
<sequence length="68" mass="7768">MRITRKQLEAKVNNYNSISDIKLKLNDDVIGAVNLYTEDNNRIATATTKEMFTILDALINIKALERNN</sequence>
<dbReference type="Proteomes" id="UP000283586">
    <property type="component" value="Unassembled WGS sequence"/>
</dbReference>
<comment type="caution">
    <text evidence="1">The sequence shown here is derived from an EMBL/GenBank/DDBJ whole genome shotgun (WGS) entry which is preliminary data.</text>
</comment>
<gene>
    <name evidence="1" type="ORF">DWZ31_13770</name>
</gene>
<protein>
    <submittedName>
        <fullName evidence="1">Uncharacterized protein</fullName>
    </submittedName>
</protein>
<proteinExistence type="predicted"/>